<dbReference type="PROSITE" id="PS51186">
    <property type="entry name" value="GNAT"/>
    <property type="match status" value="1"/>
</dbReference>
<evidence type="ECO:0000313" key="4">
    <source>
        <dbReference type="EMBL" id="BCJ99236.1"/>
    </source>
</evidence>
<dbReference type="CDD" id="cd07197">
    <property type="entry name" value="nitrilase"/>
    <property type="match status" value="1"/>
</dbReference>
<dbReference type="Gene3D" id="3.60.110.10">
    <property type="entry name" value="Carbon-nitrogen hydrolase"/>
    <property type="match status" value="1"/>
</dbReference>
<dbReference type="CDD" id="cd04301">
    <property type="entry name" value="NAT_SF"/>
    <property type="match status" value="1"/>
</dbReference>
<proteinExistence type="inferred from homology"/>
<dbReference type="KEGG" id="acht:bsdcttw_22770"/>
<dbReference type="InterPro" id="IPR016181">
    <property type="entry name" value="Acyl_CoA_acyltransferase"/>
</dbReference>
<dbReference type="RefSeq" id="WP_197979844.1">
    <property type="nucleotide sequence ID" value="NZ_AP023368.1"/>
</dbReference>
<feature type="domain" description="N-acetyltransferase" evidence="3">
    <location>
        <begin position="2"/>
        <end position="159"/>
    </location>
</feature>
<sequence>MIRYRMLKQNDEEKKEYHRMRHTLWPKHDEADLYEEMLKIAGGTPFYKNELSWTVFVAEREDGRLGGFIEITLYPSLSFCSTSPVAYIEGWFVDDDLRRCGVGKALVETAINWAAENGCTEMASDVELGNLISQLAHQALGFREDHKDNVCIYYKRSIVKSKIKITLVIPKKGEDLKEMEKFLKQEEADIYIFPEGFLETEQLTEALQLIKETGRYVITGLKDTRTENSYQTALIIDKGIIVGDYRKNILTQGEKAKGRVPGESIYCLDTKYGKIGIPICYEIHFPEVPRVMALEAPFMLVNLIGTGMYHEQQYDQWTTLAKARAIENEVYVLGCSHYAGEIPLAFAFSPKGELLVQNKKQYGSISLHIDRKESYIREISYHLDRLPDRFVKLCE</sequence>
<accession>A0A7I8DSH5</accession>
<evidence type="ECO:0008006" key="6">
    <source>
        <dbReference type="Google" id="ProtNLM"/>
    </source>
</evidence>
<dbReference type="SUPFAM" id="SSF55729">
    <property type="entry name" value="Acyl-CoA N-acyltransferases (Nat)"/>
    <property type="match status" value="1"/>
</dbReference>
<evidence type="ECO:0000256" key="1">
    <source>
        <dbReference type="ARBA" id="ARBA00010613"/>
    </source>
</evidence>
<gene>
    <name evidence="4" type="ORF">bsdcttw_22770</name>
</gene>
<dbReference type="PANTHER" id="PTHR23088">
    <property type="entry name" value="NITRILASE-RELATED"/>
    <property type="match status" value="1"/>
</dbReference>
<reference evidence="4 5" key="1">
    <citation type="submission" date="2020-08" db="EMBL/GenBank/DDBJ databases">
        <title>Draft genome sequencing of an Anaerocolumna strain isolated from anoxic soil subjected to BSD treatment.</title>
        <authorList>
            <person name="Uek A."/>
            <person name="Tonouchi A."/>
        </authorList>
    </citation>
    <scope>NUCLEOTIDE SEQUENCE [LARGE SCALE GENOMIC DNA]</scope>
    <source>
        <strain evidence="4 5">CTTW</strain>
    </source>
</reference>
<organism evidence="4 5">
    <name type="scientific">Anaerocolumna chitinilytica</name>
    <dbReference type="NCBI Taxonomy" id="1727145"/>
    <lineage>
        <taxon>Bacteria</taxon>
        <taxon>Bacillati</taxon>
        <taxon>Bacillota</taxon>
        <taxon>Clostridia</taxon>
        <taxon>Lachnospirales</taxon>
        <taxon>Lachnospiraceae</taxon>
        <taxon>Anaerocolumna</taxon>
    </lineage>
</organism>
<dbReference type="InterPro" id="IPR036526">
    <property type="entry name" value="C-N_Hydrolase_sf"/>
</dbReference>
<protein>
    <recommendedName>
        <fullName evidence="6">GNAT family N-acetyltransferase</fullName>
    </recommendedName>
</protein>
<dbReference type="SUPFAM" id="SSF56317">
    <property type="entry name" value="Carbon-nitrogen hydrolase"/>
    <property type="match status" value="1"/>
</dbReference>
<dbReference type="PANTHER" id="PTHR23088:SF27">
    <property type="entry name" value="DEAMINATED GLUTATHIONE AMIDASE"/>
    <property type="match status" value="1"/>
</dbReference>
<evidence type="ECO:0000259" key="2">
    <source>
        <dbReference type="PROSITE" id="PS50263"/>
    </source>
</evidence>
<dbReference type="EMBL" id="AP023368">
    <property type="protein sequence ID" value="BCJ99236.1"/>
    <property type="molecule type" value="Genomic_DNA"/>
</dbReference>
<keyword evidence="5" id="KW-1185">Reference proteome</keyword>
<dbReference type="PROSITE" id="PS50263">
    <property type="entry name" value="CN_HYDROLASE"/>
    <property type="match status" value="1"/>
</dbReference>
<dbReference type="Pfam" id="PF00795">
    <property type="entry name" value="CN_hydrolase"/>
    <property type="match status" value="1"/>
</dbReference>
<comment type="similarity">
    <text evidence="1">Belongs to the carbon-nitrogen hydrolase superfamily. NIT1/NIT2 family.</text>
</comment>
<name>A0A7I8DSH5_9FIRM</name>
<evidence type="ECO:0000259" key="3">
    <source>
        <dbReference type="PROSITE" id="PS51186"/>
    </source>
</evidence>
<dbReference type="InterPro" id="IPR000182">
    <property type="entry name" value="GNAT_dom"/>
</dbReference>
<dbReference type="Proteomes" id="UP000515703">
    <property type="component" value="Chromosome"/>
</dbReference>
<reference evidence="4 5" key="2">
    <citation type="submission" date="2020-08" db="EMBL/GenBank/DDBJ databases">
        <authorList>
            <person name="Ueki A."/>
            <person name="Tonouchi A."/>
        </authorList>
    </citation>
    <scope>NUCLEOTIDE SEQUENCE [LARGE SCALE GENOMIC DNA]</scope>
    <source>
        <strain evidence="4 5">CTTW</strain>
    </source>
</reference>
<feature type="domain" description="CN hydrolase" evidence="2">
    <location>
        <begin position="154"/>
        <end position="371"/>
    </location>
</feature>
<dbReference type="AlphaFoldDB" id="A0A7I8DSH5"/>
<dbReference type="InterPro" id="IPR003010">
    <property type="entry name" value="C-N_Hydrolase"/>
</dbReference>
<evidence type="ECO:0000313" key="5">
    <source>
        <dbReference type="Proteomes" id="UP000515703"/>
    </source>
</evidence>
<dbReference type="Pfam" id="PF00583">
    <property type="entry name" value="Acetyltransf_1"/>
    <property type="match status" value="1"/>
</dbReference>
<dbReference type="GO" id="GO:0016747">
    <property type="term" value="F:acyltransferase activity, transferring groups other than amino-acyl groups"/>
    <property type="evidence" value="ECO:0007669"/>
    <property type="project" value="InterPro"/>
</dbReference>
<dbReference type="Gene3D" id="3.40.630.30">
    <property type="match status" value="1"/>
</dbReference>